<keyword evidence="2" id="KW-0813">Transport</keyword>
<dbReference type="Gene3D" id="1.20.1250.20">
    <property type="entry name" value="MFS general substrate transporter like domains"/>
    <property type="match status" value="1"/>
</dbReference>
<evidence type="ECO:0000256" key="2">
    <source>
        <dbReference type="ARBA" id="ARBA00022448"/>
    </source>
</evidence>
<comment type="caution">
    <text evidence="8">The sequence shown here is derived from an EMBL/GenBank/DDBJ whole genome shotgun (WGS) entry which is preliminary data.</text>
</comment>
<evidence type="ECO:0000256" key="4">
    <source>
        <dbReference type="ARBA" id="ARBA00022989"/>
    </source>
</evidence>
<dbReference type="AlphaFoldDB" id="A0A9W9VBX4"/>
<dbReference type="RefSeq" id="XP_056581025.1">
    <property type="nucleotide sequence ID" value="XM_056724775.1"/>
</dbReference>
<dbReference type="FunFam" id="1.20.1720.10:FF:000009">
    <property type="entry name" value="MFS multidrug transporter"/>
    <property type="match status" value="1"/>
</dbReference>
<dbReference type="GeneID" id="81463958"/>
<dbReference type="Gene3D" id="1.20.1720.10">
    <property type="entry name" value="Multidrug resistance protein D"/>
    <property type="match status" value="1"/>
</dbReference>
<feature type="transmembrane region" description="Helical" evidence="6">
    <location>
        <begin position="532"/>
        <end position="557"/>
    </location>
</feature>
<organism evidence="8 9">
    <name type="scientific">Penicillium concentricum</name>
    <dbReference type="NCBI Taxonomy" id="293559"/>
    <lineage>
        <taxon>Eukaryota</taxon>
        <taxon>Fungi</taxon>
        <taxon>Dikarya</taxon>
        <taxon>Ascomycota</taxon>
        <taxon>Pezizomycotina</taxon>
        <taxon>Eurotiomycetes</taxon>
        <taxon>Eurotiomycetidae</taxon>
        <taxon>Eurotiales</taxon>
        <taxon>Aspergillaceae</taxon>
        <taxon>Penicillium</taxon>
    </lineage>
</organism>
<feature type="transmembrane region" description="Helical" evidence="6">
    <location>
        <begin position="103"/>
        <end position="123"/>
    </location>
</feature>
<dbReference type="GO" id="GO:0022857">
    <property type="term" value="F:transmembrane transporter activity"/>
    <property type="evidence" value="ECO:0007669"/>
    <property type="project" value="InterPro"/>
</dbReference>
<sequence length="622" mass="67458">MEVHQVEGMREGGIVTVHGPFEHALDHSLRRVDSGYGPGLTEVPVAASAHTSPSDANNVHDQPEAAAEGSLGSLATDAYIETIETALDDSQPLFSEFSKYEKLFIVVMVTLASFFSPLSGQIYYPVMPTLVRNYNLTPELINLTITTYLIFQGLAPSFMGAFADTGGRRPAYIIAFAVYTAANIGLALQNSFAALLVLRCLQSAGSSGTVAFGYGVIADITTTAERGKYIGPMAAGVMVAPALGPVIGGLLAKFLGWRSVFWFLVIVSGGYLVLYVLVMPETARKIVGNGHAVPNEWWRMSVIQWWSKKRQAQSDKEGNTSAEESQQSSHTKRLRFPNPLNSFVILLEWDALIIISYVGIVMFSNIALLTSTPNLFGPLYGFNELQIGLCFLPLGVSSCLGAVLYGKAIDYNYKRTAEKLGFPVDRKKGDYLRSFPIERARLQTVFPVMAIGVTSFIPYGWVLQQRVHLAAPLVLQFIIGFCFVASLNCLNALLVDLFPDKPATAASACNLVRCCLGAVGAAIIGQMLSSMGWGWCFVFLGLVMAVGMGLLWVEIVYGMGWREKRLVKIERKKVEKEVRAAEIQVEGKADGGEQKVTNIRESVAGARADAGVTGGTGTRSNQ</sequence>
<evidence type="ECO:0000256" key="3">
    <source>
        <dbReference type="ARBA" id="ARBA00022692"/>
    </source>
</evidence>
<feature type="transmembrane region" description="Helical" evidence="6">
    <location>
        <begin position="473"/>
        <end position="495"/>
    </location>
</feature>
<feature type="transmembrane region" description="Helical" evidence="6">
    <location>
        <begin position="170"/>
        <end position="188"/>
    </location>
</feature>
<dbReference type="GO" id="GO:0005886">
    <property type="term" value="C:plasma membrane"/>
    <property type="evidence" value="ECO:0007669"/>
    <property type="project" value="TreeGrafter"/>
</dbReference>
<dbReference type="PROSITE" id="PS50850">
    <property type="entry name" value="MFS"/>
    <property type="match status" value="1"/>
</dbReference>
<protein>
    <recommendedName>
        <fullName evidence="7">Major facilitator superfamily (MFS) profile domain-containing protein</fullName>
    </recommendedName>
</protein>
<keyword evidence="9" id="KW-1185">Reference proteome</keyword>
<dbReference type="EMBL" id="JAPZBT010000002">
    <property type="protein sequence ID" value="KAJ5375039.1"/>
    <property type="molecule type" value="Genomic_DNA"/>
</dbReference>
<feature type="transmembrane region" description="Helical" evidence="6">
    <location>
        <begin position="343"/>
        <end position="366"/>
    </location>
</feature>
<evidence type="ECO:0000313" key="9">
    <source>
        <dbReference type="Proteomes" id="UP001147752"/>
    </source>
</evidence>
<evidence type="ECO:0000259" key="7">
    <source>
        <dbReference type="PROSITE" id="PS50850"/>
    </source>
</evidence>
<feature type="transmembrane region" description="Helical" evidence="6">
    <location>
        <begin position="260"/>
        <end position="278"/>
    </location>
</feature>
<feature type="transmembrane region" description="Helical" evidence="6">
    <location>
        <begin position="442"/>
        <end position="461"/>
    </location>
</feature>
<proteinExistence type="predicted"/>
<dbReference type="Pfam" id="PF07690">
    <property type="entry name" value="MFS_1"/>
    <property type="match status" value="1"/>
</dbReference>
<dbReference type="InterPro" id="IPR011701">
    <property type="entry name" value="MFS"/>
</dbReference>
<feature type="transmembrane region" description="Helical" evidence="6">
    <location>
        <begin position="229"/>
        <end position="254"/>
    </location>
</feature>
<dbReference type="PANTHER" id="PTHR23502">
    <property type="entry name" value="MAJOR FACILITATOR SUPERFAMILY"/>
    <property type="match status" value="1"/>
</dbReference>
<evidence type="ECO:0000256" key="5">
    <source>
        <dbReference type="ARBA" id="ARBA00023136"/>
    </source>
</evidence>
<reference evidence="8" key="2">
    <citation type="journal article" date="2023" name="IMA Fungus">
        <title>Comparative genomic study of the Penicillium genus elucidates a diverse pangenome and 15 lateral gene transfer events.</title>
        <authorList>
            <person name="Petersen C."/>
            <person name="Sorensen T."/>
            <person name="Nielsen M.R."/>
            <person name="Sondergaard T.E."/>
            <person name="Sorensen J.L."/>
            <person name="Fitzpatrick D.A."/>
            <person name="Frisvad J.C."/>
            <person name="Nielsen K.L."/>
        </authorList>
    </citation>
    <scope>NUCLEOTIDE SEQUENCE</scope>
    <source>
        <strain evidence="8">IBT 3081</strain>
    </source>
</reference>
<feature type="transmembrane region" description="Helical" evidence="6">
    <location>
        <begin position="386"/>
        <end position="405"/>
    </location>
</feature>
<feature type="transmembrane region" description="Helical" evidence="6">
    <location>
        <begin position="507"/>
        <end position="526"/>
    </location>
</feature>
<accession>A0A9W9VBX4</accession>
<keyword evidence="3 6" id="KW-0812">Transmembrane</keyword>
<dbReference type="InterPro" id="IPR036259">
    <property type="entry name" value="MFS_trans_sf"/>
</dbReference>
<dbReference type="Proteomes" id="UP001147752">
    <property type="component" value="Unassembled WGS sequence"/>
</dbReference>
<name>A0A9W9VBX4_9EURO</name>
<gene>
    <name evidence="8" type="ORF">N7517_007045</name>
</gene>
<dbReference type="OrthoDB" id="2441642at2759"/>
<dbReference type="PANTHER" id="PTHR23502:SF150">
    <property type="entry name" value="MAJOR FACILITATOR SUPERFAMILY (MFS) PROFILE DOMAIN-CONTAINING PROTEIN-RELATED"/>
    <property type="match status" value="1"/>
</dbReference>
<dbReference type="InterPro" id="IPR020846">
    <property type="entry name" value="MFS_dom"/>
</dbReference>
<evidence type="ECO:0000256" key="1">
    <source>
        <dbReference type="ARBA" id="ARBA00004141"/>
    </source>
</evidence>
<keyword evidence="5 6" id="KW-0472">Membrane</keyword>
<comment type="subcellular location">
    <subcellularLocation>
        <location evidence="1">Membrane</location>
        <topology evidence="1">Multi-pass membrane protein</topology>
    </subcellularLocation>
</comment>
<feature type="domain" description="Major facilitator superfamily (MFS) profile" evidence="7">
    <location>
        <begin position="105"/>
        <end position="559"/>
    </location>
</feature>
<evidence type="ECO:0000313" key="8">
    <source>
        <dbReference type="EMBL" id="KAJ5375039.1"/>
    </source>
</evidence>
<feature type="transmembrane region" description="Helical" evidence="6">
    <location>
        <begin position="194"/>
        <end position="217"/>
    </location>
</feature>
<keyword evidence="4 6" id="KW-1133">Transmembrane helix</keyword>
<dbReference type="SUPFAM" id="SSF103473">
    <property type="entry name" value="MFS general substrate transporter"/>
    <property type="match status" value="1"/>
</dbReference>
<feature type="transmembrane region" description="Helical" evidence="6">
    <location>
        <begin position="143"/>
        <end position="163"/>
    </location>
</feature>
<evidence type="ECO:0000256" key="6">
    <source>
        <dbReference type="SAM" id="Phobius"/>
    </source>
</evidence>
<reference evidence="8" key="1">
    <citation type="submission" date="2022-12" db="EMBL/GenBank/DDBJ databases">
        <authorList>
            <person name="Petersen C."/>
        </authorList>
    </citation>
    <scope>NUCLEOTIDE SEQUENCE</scope>
    <source>
        <strain evidence="8">IBT 3081</strain>
    </source>
</reference>